<evidence type="ECO:0000256" key="4">
    <source>
        <dbReference type="ARBA" id="ARBA00022968"/>
    </source>
</evidence>
<reference evidence="10" key="1">
    <citation type="journal article" date="2019" name="Curr. Biol.">
        <title>Genome Sequence of Striga asiatica Provides Insight into the Evolution of Plant Parasitism.</title>
        <authorList>
            <person name="Yoshida S."/>
            <person name="Kim S."/>
            <person name="Wafula E.K."/>
            <person name="Tanskanen J."/>
            <person name="Kim Y.M."/>
            <person name="Honaas L."/>
            <person name="Yang Z."/>
            <person name="Spallek T."/>
            <person name="Conn C.E."/>
            <person name="Ichihashi Y."/>
            <person name="Cheong K."/>
            <person name="Cui S."/>
            <person name="Der J.P."/>
            <person name="Gundlach H."/>
            <person name="Jiao Y."/>
            <person name="Hori C."/>
            <person name="Ishida J.K."/>
            <person name="Kasahara H."/>
            <person name="Kiba T."/>
            <person name="Kim M.S."/>
            <person name="Koo N."/>
            <person name="Laohavisit A."/>
            <person name="Lee Y.H."/>
            <person name="Lumba S."/>
            <person name="McCourt P."/>
            <person name="Mortimer J.C."/>
            <person name="Mutuku J.M."/>
            <person name="Nomura T."/>
            <person name="Sasaki-Sekimoto Y."/>
            <person name="Seto Y."/>
            <person name="Wang Y."/>
            <person name="Wakatake T."/>
            <person name="Sakakibara H."/>
            <person name="Demura T."/>
            <person name="Yamaguchi S."/>
            <person name="Yoneyama K."/>
            <person name="Manabe R.I."/>
            <person name="Nelson D.C."/>
            <person name="Schulman A.H."/>
            <person name="Timko M.P."/>
            <person name="dePamphilis C.W."/>
            <person name="Choi D."/>
            <person name="Shirasu K."/>
        </authorList>
    </citation>
    <scope>NUCLEOTIDE SEQUENCE [LARGE SCALE GENOMIC DNA]</scope>
    <source>
        <strain evidence="10">cv. UVA1</strain>
    </source>
</reference>
<evidence type="ECO:0000256" key="6">
    <source>
        <dbReference type="SAM" id="MobiDB-lite"/>
    </source>
</evidence>
<keyword evidence="7" id="KW-1133">Transmembrane helix</keyword>
<keyword evidence="4" id="KW-0735">Signal-anchor</keyword>
<feature type="transmembrane region" description="Helical" evidence="7">
    <location>
        <begin position="23"/>
        <end position="40"/>
    </location>
</feature>
<dbReference type="PANTHER" id="PTHR11062">
    <property type="entry name" value="EXOSTOSIN HEPARAN SULFATE GLYCOSYLTRANSFERASE -RELATED"/>
    <property type="match status" value="1"/>
</dbReference>
<keyword evidence="5" id="KW-0333">Golgi apparatus</keyword>
<comment type="similarity">
    <text evidence="2">Belongs to the glycosyltransferase 47 family.</text>
</comment>
<keyword evidence="3" id="KW-0328">Glycosyltransferase</keyword>
<evidence type="ECO:0000256" key="3">
    <source>
        <dbReference type="ARBA" id="ARBA00022676"/>
    </source>
</evidence>
<evidence type="ECO:0000256" key="5">
    <source>
        <dbReference type="ARBA" id="ARBA00023034"/>
    </source>
</evidence>
<keyword evidence="7" id="KW-0472">Membrane</keyword>
<keyword evidence="7" id="KW-0812">Transmembrane</keyword>
<evidence type="ECO:0000313" key="10">
    <source>
        <dbReference type="Proteomes" id="UP000325081"/>
    </source>
</evidence>
<dbReference type="OrthoDB" id="1924787at2759"/>
<evidence type="ECO:0000256" key="1">
    <source>
        <dbReference type="ARBA" id="ARBA00004323"/>
    </source>
</evidence>
<accession>A0A5A7PHS6</accession>
<organism evidence="9 10">
    <name type="scientific">Striga asiatica</name>
    <name type="common">Asiatic witchweed</name>
    <name type="synonym">Buchnera asiatica</name>
    <dbReference type="NCBI Taxonomy" id="4170"/>
    <lineage>
        <taxon>Eukaryota</taxon>
        <taxon>Viridiplantae</taxon>
        <taxon>Streptophyta</taxon>
        <taxon>Embryophyta</taxon>
        <taxon>Tracheophyta</taxon>
        <taxon>Spermatophyta</taxon>
        <taxon>Magnoliopsida</taxon>
        <taxon>eudicotyledons</taxon>
        <taxon>Gunneridae</taxon>
        <taxon>Pentapetalae</taxon>
        <taxon>asterids</taxon>
        <taxon>lamiids</taxon>
        <taxon>Lamiales</taxon>
        <taxon>Orobanchaceae</taxon>
        <taxon>Buchnereae</taxon>
        <taxon>Striga</taxon>
    </lineage>
</organism>
<evidence type="ECO:0000256" key="2">
    <source>
        <dbReference type="ARBA" id="ARBA00010271"/>
    </source>
</evidence>
<gene>
    <name evidence="9" type="ORF">STAS_08194</name>
</gene>
<feature type="domain" description="Exostosin GT47" evidence="8">
    <location>
        <begin position="245"/>
        <end position="521"/>
    </location>
</feature>
<dbReference type="GO" id="GO:0000139">
    <property type="term" value="C:Golgi membrane"/>
    <property type="evidence" value="ECO:0007669"/>
    <property type="project" value="UniProtKB-SubCell"/>
</dbReference>
<comment type="subcellular location">
    <subcellularLocation>
        <location evidence="1">Golgi apparatus membrane</location>
        <topology evidence="1">Single-pass type II membrane protein</topology>
    </subcellularLocation>
</comment>
<dbReference type="GO" id="GO:0016757">
    <property type="term" value="F:glycosyltransferase activity"/>
    <property type="evidence" value="ECO:0007669"/>
    <property type="project" value="UniProtKB-KW"/>
</dbReference>
<evidence type="ECO:0000259" key="8">
    <source>
        <dbReference type="Pfam" id="PF03016"/>
    </source>
</evidence>
<comment type="caution">
    <text evidence="9">The sequence shown here is derived from an EMBL/GenBank/DDBJ whole genome shotgun (WGS) entry which is preliminary data.</text>
</comment>
<dbReference type="InterPro" id="IPR004263">
    <property type="entry name" value="Exostosin"/>
</dbReference>
<dbReference type="PANTHER" id="PTHR11062:SF108">
    <property type="entry name" value="EXOSTOSIN FAMILY PROTEIN"/>
    <property type="match status" value="1"/>
</dbReference>
<keyword evidence="10" id="KW-1185">Reference proteome</keyword>
<dbReference type="EMBL" id="BKCP01004550">
    <property type="protein sequence ID" value="GER32148.1"/>
    <property type="molecule type" value="Genomic_DNA"/>
</dbReference>
<protein>
    <submittedName>
        <fullName evidence="9">Exostosin family protein</fullName>
    </submittedName>
</protein>
<name>A0A5A7PHS6_STRAF</name>
<dbReference type="Pfam" id="PF03016">
    <property type="entry name" value="Exostosin_GT47"/>
    <property type="match status" value="1"/>
</dbReference>
<dbReference type="InterPro" id="IPR040911">
    <property type="entry name" value="Exostosin_GT47"/>
</dbReference>
<evidence type="ECO:0000256" key="7">
    <source>
        <dbReference type="SAM" id="Phobius"/>
    </source>
</evidence>
<dbReference type="AlphaFoldDB" id="A0A5A7PHS6"/>
<proteinExistence type="inferred from homology"/>
<feature type="region of interest" description="Disordered" evidence="6">
    <location>
        <begin position="145"/>
        <end position="171"/>
    </location>
</feature>
<evidence type="ECO:0000313" key="9">
    <source>
        <dbReference type="EMBL" id="GER32148.1"/>
    </source>
</evidence>
<dbReference type="Proteomes" id="UP000325081">
    <property type="component" value="Unassembled WGS sequence"/>
</dbReference>
<keyword evidence="3" id="KW-0808">Transferase</keyword>
<sequence length="570" mass="66037">MIHLELLSVMGNDFIYQVQTRKIVWLIGLIIASILIIQSFELPYRDRFLSLFTSEKAYSNSSVHLNSKFPSILNSGEKNISKTIFPPENVSDISPSLSTFARENKVSPGPTKSPVIYRLSVGNITEAHSPLPPFVSSSQSFVPRRNSNLNIGNEKRASTKIGPPEENPESPLPAVVSLSEMNDMLARSWKLPDTMISPQWHSDADQELVDARFEIEHSPIVRKHPSLYAPIYRNLSSFVRGYEIMEKKLKIYIYKDGKKPVFHQPRLKGIYSSEGWFMKQLKSSSRFLTNDTNVAHLFYLPFSSQLLVDYVYVRDSHTFRDINEFLENYIRTIKTRYPFWNRTDGGDHFLVACHDWAPIETRQLMSNSTRALCNSDVKEGFRFGRDVSLPETYIHSPQSPMRDIGGPPPSKRKILAFFAGQMHGHVRPILLRHWENKDPDMKIFGWMRKGYTWHMKNSKYCICAKGYEVNSPRVVEAILYGCVPVIVSDNFVPPFFDVLKWESFAVFVPERDIPNLKGIIVSISDERYLVMQKRVEMVRRHFMWHSKPVKYDIFHTILYSVWNNRVLRTK</sequence>